<dbReference type="AlphaFoldDB" id="A0AA36FN91"/>
<sequence>MDGNFAMAPTIFKQNCVIRVPFSDTAVTSVYVLLPNKTRVAFEELFQAIVDECEDLSYSINVQTVVTDFEDGALRAVLARFGCDVESKGCFYHLTQSTWRKSQELSLGTLYNTNAQFRLFCGMIYALAFLPLEDVNEGMRYFRTDIPQDPPEAEELLHCTSIVLMLVAPFD</sequence>
<evidence type="ECO:0000259" key="1">
    <source>
        <dbReference type="Pfam" id="PF10551"/>
    </source>
</evidence>
<evidence type="ECO:0000313" key="2">
    <source>
        <dbReference type="EMBL" id="CAI9740003.1"/>
    </source>
</evidence>
<name>A0AA36FN91_OCTVU</name>
<accession>A0AA36FN91</accession>
<dbReference type="EMBL" id="OX597837">
    <property type="protein sequence ID" value="CAI9740003.1"/>
    <property type="molecule type" value="Genomic_DNA"/>
</dbReference>
<feature type="domain" description="MULE transposase" evidence="1">
    <location>
        <begin position="23"/>
        <end position="96"/>
    </location>
</feature>
<dbReference type="Proteomes" id="UP001162480">
    <property type="component" value="Chromosome 24"/>
</dbReference>
<reference evidence="2" key="1">
    <citation type="submission" date="2023-08" db="EMBL/GenBank/DDBJ databases">
        <authorList>
            <person name="Alioto T."/>
            <person name="Alioto T."/>
            <person name="Gomez Garrido J."/>
        </authorList>
    </citation>
    <scope>NUCLEOTIDE SEQUENCE</scope>
</reference>
<evidence type="ECO:0000313" key="3">
    <source>
        <dbReference type="Proteomes" id="UP001162480"/>
    </source>
</evidence>
<gene>
    <name evidence="2" type="ORF">OCTVUL_1B021138</name>
</gene>
<protein>
    <recommendedName>
        <fullName evidence="1">MULE transposase domain-containing protein</fullName>
    </recommendedName>
</protein>
<dbReference type="Pfam" id="PF10551">
    <property type="entry name" value="MULE"/>
    <property type="match status" value="1"/>
</dbReference>
<organism evidence="2 3">
    <name type="scientific">Octopus vulgaris</name>
    <name type="common">Common octopus</name>
    <dbReference type="NCBI Taxonomy" id="6645"/>
    <lineage>
        <taxon>Eukaryota</taxon>
        <taxon>Metazoa</taxon>
        <taxon>Spiralia</taxon>
        <taxon>Lophotrochozoa</taxon>
        <taxon>Mollusca</taxon>
        <taxon>Cephalopoda</taxon>
        <taxon>Coleoidea</taxon>
        <taxon>Octopodiformes</taxon>
        <taxon>Octopoda</taxon>
        <taxon>Incirrata</taxon>
        <taxon>Octopodidae</taxon>
        <taxon>Octopus</taxon>
    </lineage>
</organism>
<dbReference type="InterPro" id="IPR018289">
    <property type="entry name" value="MULE_transposase_dom"/>
</dbReference>
<proteinExistence type="predicted"/>
<keyword evidence="3" id="KW-1185">Reference proteome</keyword>